<dbReference type="Proteomes" id="UP000724874">
    <property type="component" value="Unassembled WGS sequence"/>
</dbReference>
<evidence type="ECO:0000256" key="1">
    <source>
        <dbReference type="SAM" id="Phobius"/>
    </source>
</evidence>
<feature type="transmembrane region" description="Helical" evidence="1">
    <location>
        <begin position="248"/>
        <end position="267"/>
    </location>
</feature>
<keyword evidence="3" id="KW-1185">Reference proteome</keyword>
<feature type="transmembrane region" description="Helical" evidence="1">
    <location>
        <begin position="177"/>
        <end position="197"/>
    </location>
</feature>
<evidence type="ECO:0000313" key="3">
    <source>
        <dbReference type="Proteomes" id="UP000724874"/>
    </source>
</evidence>
<feature type="transmembrane region" description="Helical" evidence="1">
    <location>
        <begin position="107"/>
        <end position="128"/>
    </location>
</feature>
<keyword evidence="1" id="KW-0472">Membrane</keyword>
<comment type="caution">
    <text evidence="2">The sequence shown here is derived from an EMBL/GenBank/DDBJ whole genome shotgun (WGS) entry which is preliminary data.</text>
</comment>
<keyword evidence="1" id="KW-1133">Transmembrane helix</keyword>
<keyword evidence="1" id="KW-0812">Transmembrane</keyword>
<dbReference type="AlphaFoldDB" id="A0A9P5NXX2"/>
<gene>
    <name evidence="2" type="ORF">CPB84DRAFT_1744363</name>
</gene>
<sequence>MSVTVERTFSSNSTPGLVPGPNSRYETQMLGTMISAILYGIVVMLCFDCFKLLLKKRSKETTAPSKPMRWFLAFFILMMFLLSTVSLIQGMLVAVTSIFRGYSFPSLAGGAPFVLPFSIWASDGFMLWRCAILYQNIEPFWRTILLCFISLVWLAAFGSGMSLFFSSPAMRLPTLLIISFSTVFNVAISVMIVIRLVRHQSYLRKVLGPGYGSPYTRIMAMTVESAALLIIVGIPYVFLVGFQNSDGSMMLLSLLPQICSISPLLIVSKVAQGRAAMDMPSELDEKAWKKMEKHLGLGTLQFDSRRLSMDSIMSIPDLKCPEIIHMVP</sequence>
<feature type="transmembrane region" description="Helical" evidence="1">
    <location>
        <begin position="29"/>
        <end position="50"/>
    </location>
</feature>
<name>A0A9P5NXX2_GYMJU</name>
<feature type="transmembrane region" description="Helical" evidence="1">
    <location>
        <begin position="218"/>
        <end position="242"/>
    </location>
</feature>
<feature type="transmembrane region" description="Helical" evidence="1">
    <location>
        <begin position="140"/>
        <end position="165"/>
    </location>
</feature>
<evidence type="ECO:0000313" key="2">
    <source>
        <dbReference type="EMBL" id="KAF8908191.1"/>
    </source>
</evidence>
<accession>A0A9P5NXX2</accession>
<proteinExistence type="predicted"/>
<dbReference type="OrthoDB" id="3267806at2759"/>
<reference evidence="2" key="1">
    <citation type="submission" date="2020-11" db="EMBL/GenBank/DDBJ databases">
        <authorList>
            <consortium name="DOE Joint Genome Institute"/>
            <person name="Ahrendt S."/>
            <person name="Riley R."/>
            <person name="Andreopoulos W."/>
            <person name="LaButti K."/>
            <person name="Pangilinan J."/>
            <person name="Ruiz-duenas F.J."/>
            <person name="Barrasa J.M."/>
            <person name="Sanchez-Garcia M."/>
            <person name="Camarero S."/>
            <person name="Miyauchi S."/>
            <person name="Serrano A."/>
            <person name="Linde D."/>
            <person name="Babiker R."/>
            <person name="Drula E."/>
            <person name="Ayuso-Fernandez I."/>
            <person name="Pacheco R."/>
            <person name="Padilla G."/>
            <person name="Ferreira P."/>
            <person name="Barriuso J."/>
            <person name="Kellner H."/>
            <person name="Castanera R."/>
            <person name="Alfaro M."/>
            <person name="Ramirez L."/>
            <person name="Pisabarro A.G."/>
            <person name="Kuo A."/>
            <person name="Tritt A."/>
            <person name="Lipzen A."/>
            <person name="He G."/>
            <person name="Yan M."/>
            <person name="Ng V."/>
            <person name="Cullen D."/>
            <person name="Martin F."/>
            <person name="Rosso M.-N."/>
            <person name="Henrissat B."/>
            <person name="Hibbett D."/>
            <person name="Martinez A.T."/>
            <person name="Grigoriev I.V."/>
        </authorList>
    </citation>
    <scope>NUCLEOTIDE SEQUENCE</scope>
    <source>
        <strain evidence="2">AH 44721</strain>
    </source>
</reference>
<dbReference type="EMBL" id="JADNYJ010000012">
    <property type="protein sequence ID" value="KAF8908191.1"/>
    <property type="molecule type" value="Genomic_DNA"/>
</dbReference>
<protein>
    <submittedName>
        <fullName evidence="2">Uncharacterized protein</fullName>
    </submittedName>
</protein>
<organism evidence="2 3">
    <name type="scientific">Gymnopilus junonius</name>
    <name type="common">Spectacular rustgill mushroom</name>
    <name type="synonym">Gymnopilus spectabilis subsp. junonius</name>
    <dbReference type="NCBI Taxonomy" id="109634"/>
    <lineage>
        <taxon>Eukaryota</taxon>
        <taxon>Fungi</taxon>
        <taxon>Dikarya</taxon>
        <taxon>Basidiomycota</taxon>
        <taxon>Agaricomycotina</taxon>
        <taxon>Agaricomycetes</taxon>
        <taxon>Agaricomycetidae</taxon>
        <taxon>Agaricales</taxon>
        <taxon>Agaricineae</taxon>
        <taxon>Hymenogastraceae</taxon>
        <taxon>Gymnopilus</taxon>
    </lineage>
</organism>
<feature type="transmembrane region" description="Helical" evidence="1">
    <location>
        <begin position="70"/>
        <end position="95"/>
    </location>
</feature>